<reference evidence="1 2" key="1">
    <citation type="journal article" date="2019" name="Commun. Biol.">
        <title>The bagworm genome reveals a unique fibroin gene that provides high tensile strength.</title>
        <authorList>
            <person name="Kono N."/>
            <person name="Nakamura H."/>
            <person name="Ohtoshi R."/>
            <person name="Tomita M."/>
            <person name="Numata K."/>
            <person name="Arakawa K."/>
        </authorList>
    </citation>
    <scope>NUCLEOTIDE SEQUENCE [LARGE SCALE GENOMIC DNA]</scope>
</reference>
<evidence type="ECO:0000313" key="1">
    <source>
        <dbReference type="EMBL" id="GBP47657.1"/>
    </source>
</evidence>
<dbReference type="GO" id="GO:0008168">
    <property type="term" value="F:methyltransferase activity"/>
    <property type="evidence" value="ECO:0007669"/>
    <property type="project" value="UniProtKB-KW"/>
</dbReference>
<proteinExistence type="predicted"/>
<gene>
    <name evidence="1" type="primary">SETMAR</name>
    <name evidence="1" type="ORF">EVAR_40053_1</name>
</gene>
<dbReference type="PANTHER" id="PTHR46060:SF1">
    <property type="entry name" value="MARINER MOS1 TRANSPOSASE-LIKE PROTEIN"/>
    <property type="match status" value="1"/>
</dbReference>
<accession>A0A4C1WBZ7</accession>
<dbReference type="AlphaFoldDB" id="A0A4C1WBZ7"/>
<dbReference type="GO" id="GO:0032259">
    <property type="term" value="P:methylation"/>
    <property type="evidence" value="ECO:0007669"/>
    <property type="project" value="UniProtKB-KW"/>
</dbReference>
<name>A0A4C1WBZ7_EUMVA</name>
<dbReference type="Proteomes" id="UP000299102">
    <property type="component" value="Unassembled WGS sequence"/>
</dbReference>
<evidence type="ECO:0000313" key="2">
    <source>
        <dbReference type="Proteomes" id="UP000299102"/>
    </source>
</evidence>
<organism evidence="1 2">
    <name type="scientific">Eumeta variegata</name>
    <name type="common">Bagworm moth</name>
    <name type="synonym">Eumeta japonica</name>
    <dbReference type="NCBI Taxonomy" id="151549"/>
    <lineage>
        <taxon>Eukaryota</taxon>
        <taxon>Metazoa</taxon>
        <taxon>Ecdysozoa</taxon>
        <taxon>Arthropoda</taxon>
        <taxon>Hexapoda</taxon>
        <taxon>Insecta</taxon>
        <taxon>Pterygota</taxon>
        <taxon>Neoptera</taxon>
        <taxon>Endopterygota</taxon>
        <taxon>Lepidoptera</taxon>
        <taxon>Glossata</taxon>
        <taxon>Ditrysia</taxon>
        <taxon>Tineoidea</taxon>
        <taxon>Psychidae</taxon>
        <taxon>Oiketicinae</taxon>
        <taxon>Eumeta</taxon>
    </lineage>
</organism>
<keyword evidence="1" id="KW-0489">Methyltransferase</keyword>
<keyword evidence="1" id="KW-0808">Transferase</keyword>
<protein>
    <submittedName>
        <fullName evidence="1">Histone-lysine N-methyltransferase SETMAR</fullName>
    </submittedName>
</protein>
<dbReference type="InterPro" id="IPR052709">
    <property type="entry name" value="Transposase-MT_Hybrid"/>
</dbReference>
<dbReference type="EMBL" id="BGZK01000506">
    <property type="protein sequence ID" value="GBP47657.1"/>
    <property type="molecule type" value="Genomic_DNA"/>
</dbReference>
<keyword evidence="2" id="KW-1185">Reference proteome</keyword>
<dbReference type="OrthoDB" id="10017160at2759"/>
<sequence>MEITRKDFRAMIFYDFKSLLFARLQDCTARLQDAFGWEAPLLSTVRRWYAELDRGPFSLHDEIRTGRPSTVITEENEATVTQSIEENWRIIN</sequence>
<dbReference type="PANTHER" id="PTHR46060">
    <property type="entry name" value="MARINER MOS1 TRANSPOSASE-LIKE PROTEIN"/>
    <property type="match status" value="1"/>
</dbReference>
<comment type="caution">
    <text evidence="1">The sequence shown here is derived from an EMBL/GenBank/DDBJ whole genome shotgun (WGS) entry which is preliminary data.</text>
</comment>